<keyword evidence="6" id="KW-0949">S-adenosyl-L-methionine</keyword>
<keyword evidence="13" id="KW-1185">Reference proteome</keyword>
<dbReference type="InParanoid" id="A0A448YJW8"/>
<dbReference type="Gene3D" id="3.40.1280.10">
    <property type="match status" value="1"/>
</dbReference>
<dbReference type="Pfam" id="PF08032">
    <property type="entry name" value="SpoU_sub_bind"/>
    <property type="match status" value="1"/>
</dbReference>
<reference evidence="12 13" key="1">
    <citation type="submission" date="2018-12" db="EMBL/GenBank/DDBJ databases">
        <authorList>
            <person name="Tiukova I."/>
            <person name="Dainat J."/>
        </authorList>
    </citation>
    <scope>NUCLEOTIDE SEQUENCE [LARGE SCALE GENOMIC DNA]</scope>
</reference>
<dbReference type="AlphaFoldDB" id="A0A448YJW8"/>
<dbReference type="Gene3D" id="3.30.1330.30">
    <property type="match status" value="1"/>
</dbReference>
<evidence type="ECO:0000256" key="3">
    <source>
        <dbReference type="ARBA" id="ARBA00022552"/>
    </source>
</evidence>
<dbReference type="GO" id="GO:0003723">
    <property type="term" value="F:RNA binding"/>
    <property type="evidence" value="ECO:0007669"/>
    <property type="project" value="InterPro"/>
</dbReference>
<dbReference type="NCBIfam" id="TIGR00186">
    <property type="entry name" value="rRNA_methyl_3"/>
    <property type="match status" value="1"/>
</dbReference>
<feature type="region of interest" description="Disordered" evidence="10">
    <location>
        <begin position="22"/>
        <end position="41"/>
    </location>
</feature>
<evidence type="ECO:0000256" key="10">
    <source>
        <dbReference type="SAM" id="MobiDB-lite"/>
    </source>
</evidence>
<dbReference type="InterPro" id="IPR004441">
    <property type="entry name" value="rRNA_MeTrfase_TrmH"/>
</dbReference>
<name>A0A448YJW8_BRENA</name>
<dbReference type="PANTHER" id="PTHR46103:SF1">
    <property type="entry name" value="RRNA METHYLTRANSFERASE 1, MITOCHONDRIAL"/>
    <property type="match status" value="1"/>
</dbReference>
<keyword evidence="4" id="KW-0489">Methyltransferase</keyword>
<keyword evidence="3" id="KW-0698">rRNA processing</keyword>
<evidence type="ECO:0000313" key="12">
    <source>
        <dbReference type="EMBL" id="VEU21168.1"/>
    </source>
</evidence>
<dbReference type="SUPFAM" id="SSF55315">
    <property type="entry name" value="L30e-like"/>
    <property type="match status" value="1"/>
</dbReference>
<dbReference type="SUPFAM" id="SSF75217">
    <property type="entry name" value="alpha/beta knot"/>
    <property type="match status" value="1"/>
</dbReference>
<evidence type="ECO:0000256" key="1">
    <source>
        <dbReference type="ARBA" id="ARBA00004173"/>
    </source>
</evidence>
<dbReference type="CDD" id="cd18105">
    <property type="entry name" value="SpoU-like_MRM1"/>
    <property type="match status" value="1"/>
</dbReference>
<dbReference type="InterPro" id="IPR029026">
    <property type="entry name" value="tRNA_m1G_MTases_N"/>
</dbReference>
<dbReference type="STRING" id="13370.A0A448YJW8"/>
<evidence type="ECO:0000313" key="13">
    <source>
        <dbReference type="Proteomes" id="UP000290900"/>
    </source>
</evidence>
<dbReference type="InterPro" id="IPR047261">
    <property type="entry name" value="MRM1_MeTrfase_dom"/>
</dbReference>
<proteinExistence type="inferred from homology"/>
<dbReference type="Pfam" id="PF00588">
    <property type="entry name" value="SpoU_methylase"/>
    <property type="match status" value="1"/>
</dbReference>
<dbReference type="PANTHER" id="PTHR46103">
    <property type="entry name" value="RRNA METHYLTRANSFERASE 1, MITOCHONDRIAL"/>
    <property type="match status" value="1"/>
</dbReference>
<accession>A0A448YJW8</accession>
<evidence type="ECO:0000256" key="7">
    <source>
        <dbReference type="ARBA" id="ARBA00022946"/>
    </source>
</evidence>
<dbReference type="GO" id="GO:0005739">
    <property type="term" value="C:mitochondrion"/>
    <property type="evidence" value="ECO:0007669"/>
    <property type="project" value="UniProtKB-SubCell"/>
</dbReference>
<keyword evidence="7" id="KW-0809">Transit peptide</keyword>
<evidence type="ECO:0000256" key="4">
    <source>
        <dbReference type="ARBA" id="ARBA00022603"/>
    </source>
</evidence>
<dbReference type="Proteomes" id="UP000290900">
    <property type="component" value="Unassembled WGS sequence"/>
</dbReference>
<feature type="region of interest" description="Disordered" evidence="10">
    <location>
        <begin position="70"/>
        <end position="114"/>
    </location>
</feature>
<dbReference type="InterPro" id="IPR029028">
    <property type="entry name" value="Alpha/beta_knot_MTases"/>
</dbReference>
<keyword evidence="8" id="KW-0496">Mitochondrion</keyword>
<dbReference type="InterPro" id="IPR001537">
    <property type="entry name" value="SpoU_MeTrfase"/>
</dbReference>
<dbReference type="InterPro" id="IPR029064">
    <property type="entry name" value="Ribosomal_eL30-like_sf"/>
</dbReference>
<dbReference type="InterPro" id="IPR047182">
    <property type="entry name" value="MRM1"/>
</dbReference>
<evidence type="ECO:0000256" key="6">
    <source>
        <dbReference type="ARBA" id="ARBA00022691"/>
    </source>
</evidence>
<evidence type="ECO:0000256" key="9">
    <source>
        <dbReference type="ARBA" id="ARBA00034881"/>
    </source>
</evidence>
<evidence type="ECO:0000256" key="8">
    <source>
        <dbReference type="ARBA" id="ARBA00023128"/>
    </source>
</evidence>
<organism evidence="12 13">
    <name type="scientific">Brettanomyces naardenensis</name>
    <name type="common">Yeast</name>
    <dbReference type="NCBI Taxonomy" id="13370"/>
    <lineage>
        <taxon>Eukaryota</taxon>
        <taxon>Fungi</taxon>
        <taxon>Dikarya</taxon>
        <taxon>Ascomycota</taxon>
        <taxon>Saccharomycotina</taxon>
        <taxon>Pichiomycetes</taxon>
        <taxon>Pichiales</taxon>
        <taxon>Pichiaceae</taxon>
        <taxon>Brettanomyces</taxon>
    </lineage>
</organism>
<evidence type="ECO:0000256" key="5">
    <source>
        <dbReference type="ARBA" id="ARBA00022679"/>
    </source>
</evidence>
<feature type="domain" description="RNA 2-O ribose methyltransferase substrate binding" evidence="11">
    <location>
        <begin position="126"/>
        <end position="204"/>
    </location>
</feature>
<evidence type="ECO:0000256" key="2">
    <source>
        <dbReference type="ARBA" id="ARBA00007228"/>
    </source>
</evidence>
<dbReference type="FunCoup" id="A0A448YJW8">
    <property type="interactions" value="262"/>
</dbReference>
<dbReference type="InterPro" id="IPR013123">
    <property type="entry name" value="SpoU_subst-bd"/>
</dbReference>
<gene>
    <name evidence="12" type="ORF">BRENAR_LOCUS1903</name>
</gene>
<sequence length="403" mass="45290">MERGLLRRLLHTSGYKLKYVPGTSGPRQPRAPFKTQFSESGKPVSFEKNIPVYRRVKAWERDGVEKGEWFRKHHAGHHAEQKRREEEMGNRRHRDREIDDRERHQTGKEGMKNALSRLRLDPLVDYLYGSNPVLAALRSGNRSTFGRLYLHNPKETEKVESIVELAKEKNVVVAKDSSKQELNQMTNNGVHNGVVLETRPLEVEDLKCLNESSKESFSVEKESLGDTFAEEIVKTTDPLRYPLGIYLDEISDPHNVGAVLRSAYFLGVDFVVLSEKNCASLTPLVSKASSGAMEFLPIFSSAKPLKFFEESAKNGWSVISTVAPSQISKFQDKAITDDELSDVVHRSPVLLVVGSEGTGIRRNLINRSTYVVGMDGRRPELDESVDSLNVSVATALLVEKLTN</sequence>
<evidence type="ECO:0000259" key="11">
    <source>
        <dbReference type="SMART" id="SM00967"/>
    </source>
</evidence>
<keyword evidence="5" id="KW-0808">Transferase</keyword>
<dbReference type="OrthoDB" id="270651at2759"/>
<dbReference type="GO" id="GO:0016435">
    <property type="term" value="F:rRNA (guanine) methyltransferase activity"/>
    <property type="evidence" value="ECO:0007669"/>
    <property type="project" value="TreeGrafter"/>
</dbReference>
<feature type="compositionally biased region" description="Basic and acidic residues" evidence="10">
    <location>
        <begin position="77"/>
        <end position="111"/>
    </location>
</feature>
<comment type="similarity">
    <text evidence="2">Belongs to the class IV-like SAM-binding methyltransferase superfamily. RNA methyltransferase TrmH family.</text>
</comment>
<comment type="subcellular location">
    <subcellularLocation>
        <location evidence="1">Mitochondrion</location>
    </subcellularLocation>
</comment>
<protein>
    <recommendedName>
        <fullName evidence="9">rRNA methyltransferase 1, mitochondrial</fullName>
    </recommendedName>
</protein>
<dbReference type="SMART" id="SM00967">
    <property type="entry name" value="SpoU_sub_bind"/>
    <property type="match status" value="1"/>
</dbReference>
<dbReference type="EMBL" id="CAACVR010000010">
    <property type="protein sequence ID" value="VEU21168.1"/>
    <property type="molecule type" value="Genomic_DNA"/>
</dbReference>